<accession>A0A418VUU7</accession>
<reference evidence="1 2" key="1">
    <citation type="submission" date="2018-09" db="EMBL/GenBank/DDBJ databases">
        <authorList>
            <person name="Zhu H."/>
        </authorList>
    </citation>
    <scope>NUCLEOTIDE SEQUENCE [LARGE SCALE GENOMIC DNA]</scope>
    <source>
        <strain evidence="1 2">K2W22B-5</strain>
    </source>
</reference>
<dbReference type="AlphaFoldDB" id="A0A418VUU7"/>
<comment type="caution">
    <text evidence="1">The sequence shown here is derived from an EMBL/GenBank/DDBJ whole genome shotgun (WGS) entry which is preliminary data.</text>
</comment>
<dbReference type="RefSeq" id="WP_119831004.1">
    <property type="nucleotide sequence ID" value="NZ_QYUL01000002.1"/>
</dbReference>
<evidence type="ECO:0000313" key="1">
    <source>
        <dbReference type="EMBL" id="RJF80913.1"/>
    </source>
</evidence>
<keyword evidence="2" id="KW-1185">Reference proteome</keyword>
<name>A0A418VUU7_9PROT</name>
<dbReference type="EMBL" id="QYUL01000002">
    <property type="protein sequence ID" value="RJF80913.1"/>
    <property type="molecule type" value="Genomic_DNA"/>
</dbReference>
<evidence type="ECO:0000313" key="2">
    <source>
        <dbReference type="Proteomes" id="UP000283458"/>
    </source>
</evidence>
<sequence>MARGSRSSLRRRERRTVIETKTAGLGARDALDMADALDLPDGAAFAYAMEVSGLDHDDFFGQLAMGRG</sequence>
<protein>
    <submittedName>
        <fullName evidence="1">Uncharacterized protein</fullName>
    </submittedName>
</protein>
<gene>
    <name evidence="1" type="ORF">D3877_11795</name>
</gene>
<organism evidence="1 2">
    <name type="scientific">Azospirillum cavernae</name>
    <dbReference type="NCBI Taxonomy" id="2320860"/>
    <lineage>
        <taxon>Bacteria</taxon>
        <taxon>Pseudomonadati</taxon>
        <taxon>Pseudomonadota</taxon>
        <taxon>Alphaproteobacteria</taxon>
        <taxon>Rhodospirillales</taxon>
        <taxon>Azospirillaceae</taxon>
        <taxon>Azospirillum</taxon>
    </lineage>
</organism>
<dbReference type="Proteomes" id="UP000283458">
    <property type="component" value="Unassembled WGS sequence"/>
</dbReference>
<proteinExistence type="predicted"/>